<gene>
    <name evidence="9" type="ordered locus">TherJR_0453</name>
</gene>
<dbReference type="STRING" id="635013.TherJR_0453"/>
<dbReference type="PROSITE" id="PS50850">
    <property type="entry name" value="MFS"/>
    <property type="match status" value="1"/>
</dbReference>
<dbReference type="InterPro" id="IPR020846">
    <property type="entry name" value="MFS_dom"/>
</dbReference>
<dbReference type="InterPro" id="IPR050189">
    <property type="entry name" value="MFS_Efflux_Transporters"/>
</dbReference>
<dbReference type="Gene3D" id="1.20.1250.20">
    <property type="entry name" value="MFS general substrate transporter like domains"/>
    <property type="match status" value="1"/>
</dbReference>
<sequence precursor="true">MKRSTILLILGLAGFTVMADNWVVSPILPAIAKNIGVPVTSAGLLITAYMIPFGIFQLVFGPLADRFGKRQILNFAMFFFTFAAALTAIGRGLVDLAVYRAITGIFAASVMPVSLALIGDLVPMEERQSAIGTFMGISFLGQGLSMAIGGSVAFFLSWRGVFAAYSALAALVTVLFFTVGRKIPSDKNPDSEFLAPYARLLGNAPSLILYLIVLLEGIFIVGSFSYLGAFIENLYQYNYLTIGFIMTAFGIMAVIGGRLSGKLAAKLGRRKVLVMGLTSATIADILFFLGGNILGVLIAGVALLGLGFMLAHSTLLTIATEFAAKARGAAMSLVAFCFMGGGGVGTAIGGKLIKSVGFETFFSYYGLALFILIFLAGVLVKCEIEAGASRQTVK</sequence>
<feature type="transmembrane region" description="Helical" evidence="7">
    <location>
        <begin position="130"/>
        <end position="156"/>
    </location>
</feature>
<evidence type="ECO:0000313" key="9">
    <source>
        <dbReference type="EMBL" id="ADG81335.1"/>
    </source>
</evidence>
<dbReference type="HOGENOM" id="CLU_001265_61_5_9"/>
<dbReference type="PANTHER" id="PTHR43124">
    <property type="entry name" value="PURINE EFFLUX PUMP PBUE"/>
    <property type="match status" value="1"/>
</dbReference>
<feature type="transmembrane region" description="Helical" evidence="7">
    <location>
        <begin position="35"/>
        <end position="60"/>
    </location>
</feature>
<evidence type="ECO:0000256" key="2">
    <source>
        <dbReference type="ARBA" id="ARBA00022448"/>
    </source>
</evidence>
<name>D5XB15_THEPJ</name>
<evidence type="ECO:0000256" key="4">
    <source>
        <dbReference type="ARBA" id="ARBA00022692"/>
    </source>
</evidence>
<dbReference type="InterPro" id="IPR036259">
    <property type="entry name" value="MFS_trans_sf"/>
</dbReference>
<feature type="transmembrane region" description="Helical" evidence="7">
    <location>
        <begin position="207"/>
        <end position="231"/>
    </location>
</feature>
<feature type="transmembrane region" description="Helical" evidence="7">
    <location>
        <begin position="237"/>
        <end position="260"/>
    </location>
</feature>
<dbReference type="AlphaFoldDB" id="D5XB15"/>
<feature type="transmembrane region" description="Helical" evidence="7">
    <location>
        <begin position="96"/>
        <end position="118"/>
    </location>
</feature>
<dbReference type="GO" id="GO:0005886">
    <property type="term" value="C:plasma membrane"/>
    <property type="evidence" value="ECO:0007669"/>
    <property type="project" value="UniProtKB-SubCell"/>
</dbReference>
<keyword evidence="5 7" id="KW-1133">Transmembrane helix</keyword>
<evidence type="ECO:0000313" key="10">
    <source>
        <dbReference type="Proteomes" id="UP000002377"/>
    </source>
</evidence>
<feature type="transmembrane region" description="Helical" evidence="7">
    <location>
        <begin position="330"/>
        <end position="350"/>
    </location>
</feature>
<feature type="transmembrane region" description="Helical" evidence="7">
    <location>
        <begin position="296"/>
        <end position="318"/>
    </location>
</feature>
<keyword evidence="2" id="KW-0813">Transport</keyword>
<evidence type="ECO:0000256" key="7">
    <source>
        <dbReference type="SAM" id="Phobius"/>
    </source>
</evidence>
<dbReference type="GO" id="GO:0022857">
    <property type="term" value="F:transmembrane transporter activity"/>
    <property type="evidence" value="ECO:0007669"/>
    <property type="project" value="InterPro"/>
</dbReference>
<dbReference type="eggNOG" id="COG2814">
    <property type="taxonomic scope" value="Bacteria"/>
</dbReference>
<dbReference type="PANTHER" id="PTHR43124:SF3">
    <property type="entry name" value="CHLORAMPHENICOL EFFLUX PUMP RV0191"/>
    <property type="match status" value="1"/>
</dbReference>
<dbReference type="CDD" id="cd17324">
    <property type="entry name" value="MFS_NepI_like"/>
    <property type="match status" value="1"/>
</dbReference>
<comment type="subcellular location">
    <subcellularLocation>
        <location evidence="1">Cell membrane</location>
        <topology evidence="1">Multi-pass membrane protein</topology>
    </subcellularLocation>
</comment>
<feature type="transmembrane region" description="Helical" evidence="7">
    <location>
        <begin position="272"/>
        <end position="290"/>
    </location>
</feature>
<dbReference type="Pfam" id="PF07690">
    <property type="entry name" value="MFS_1"/>
    <property type="match status" value="1"/>
</dbReference>
<dbReference type="KEGG" id="tjr:TherJR_0453"/>
<dbReference type="SUPFAM" id="SSF103473">
    <property type="entry name" value="MFS general substrate transporter"/>
    <property type="match status" value="1"/>
</dbReference>
<evidence type="ECO:0000256" key="6">
    <source>
        <dbReference type="ARBA" id="ARBA00023136"/>
    </source>
</evidence>
<organism evidence="9 10">
    <name type="scientific">Thermincola potens (strain JR)</name>
    <dbReference type="NCBI Taxonomy" id="635013"/>
    <lineage>
        <taxon>Bacteria</taxon>
        <taxon>Bacillati</taxon>
        <taxon>Bacillota</taxon>
        <taxon>Clostridia</taxon>
        <taxon>Eubacteriales</taxon>
        <taxon>Thermincolaceae</taxon>
        <taxon>Thermincola</taxon>
    </lineage>
</organism>
<dbReference type="InterPro" id="IPR011701">
    <property type="entry name" value="MFS"/>
</dbReference>
<protein>
    <submittedName>
        <fullName evidence="9">Major facilitator superfamily MFS_1</fullName>
    </submittedName>
</protein>
<accession>D5XB15</accession>
<keyword evidence="4 7" id="KW-0812">Transmembrane</keyword>
<feature type="transmembrane region" description="Helical" evidence="7">
    <location>
        <begin position="72"/>
        <end position="90"/>
    </location>
</feature>
<dbReference type="RefSeq" id="WP_013119358.1">
    <property type="nucleotide sequence ID" value="NC_014152.1"/>
</dbReference>
<feature type="domain" description="Major facilitator superfamily (MFS) profile" evidence="8">
    <location>
        <begin position="6"/>
        <end position="383"/>
    </location>
</feature>
<dbReference type="OrthoDB" id="9816041at2"/>
<evidence type="ECO:0000256" key="1">
    <source>
        <dbReference type="ARBA" id="ARBA00004651"/>
    </source>
</evidence>
<proteinExistence type="predicted"/>
<dbReference type="Proteomes" id="UP000002377">
    <property type="component" value="Chromosome"/>
</dbReference>
<dbReference type="EMBL" id="CP002028">
    <property type="protein sequence ID" value="ADG81335.1"/>
    <property type="molecule type" value="Genomic_DNA"/>
</dbReference>
<evidence type="ECO:0000259" key="8">
    <source>
        <dbReference type="PROSITE" id="PS50850"/>
    </source>
</evidence>
<keyword evidence="10" id="KW-1185">Reference proteome</keyword>
<reference evidence="9 10" key="1">
    <citation type="submission" date="2010-05" db="EMBL/GenBank/DDBJ databases">
        <title>Complete sequence of Thermincola sp. JR.</title>
        <authorList>
            <consortium name="US DOE Joint Genome Institute"/>
            <person name="Lucas S."/>
            <person name="Copeland A."/>
            <person name="Lapidus A."/>
            <person name="Cheng J.-F."/>
            <person name="Bruce D."/>
            <person name="Goodwin L."/>
            <person name="Pitluck S."/>
            <person name="Chertkov O."/>
            <person name="Detter J.C."/>
            <person name="Han C."/>
            <person name="Tapia R."/>
            <person name="Land M."/>
            <person name="Hauser L."/>
            <person name="Kyrpides N."/>
            <person name="Mikhailova N."/>
            <person name="Hazen T.C."/>
            <person name="Woyke T."/>
        </authorList>
    </citation>
    <scope>NUCLEOTIDE SEQUENCE [LARGE SCALE GENOMIC DNA]</scope>
    <source>
        <strain evidence="9 10">JR</strain>
    </source>
</reference>
<feature type="transmembrane region" description="Helical" evidence="7">
    <location>
        <begin position="362"/>
        <end position="380"/>
    </location>
</feature>
<evidence type="ECO:0000256" key="3">
    <source>
        <dbReference type="ARBA" id="ARBA00022475"/>
    </source>
</evidence>
<feature type="transmembrane region" description="Helical" evidence="7">
    <location>
        <begin position="162"/>
        <end position="179"/>
    </location>
</feature>
<evidence type="ECO:0000256" key="5">
    <source>
        <dbReference type="ARBA" id="ARBA00022989"/>
    </source>
</evidence>
<keyword evidence="6 7" id="KW-0472">Membrane</keyword>
<keyword evidence="3" id="KW-1003">Cell membrane</keyword>